<comment type="caution">
    <text evidence="2">The sequence shown here is derived from an EMBL/GenBank/DDBJ whole genome shotgun (WGS) entry which is preliminary data.</text>
</comment>
<dbReference type="RefSeq" id="WP_304179298.1">
    <property type="nucleotide sequence ID" value="NZ_DRGM01000037.1"/>
</dbReference>
<dbReference type="EMBL" id="DRGM01000037">
    <property type="protein sequence ID" value="HEA15428.1"/>
    <property type="molecule type" value="Genomic_DNA"/>
</dbReference>
<reference evidence="2" key="1">
    <citation type="journal article" date="2020" name="mSystems">
        <title>Genome- and Community-Level Interaction Insights into Carbon Utilization and Element Cycling Functions of Hydrothermarchaeota in Hydrothermal Sediment.</title>
        <authorList>
            <person name="Zhou Z."/>
            <person name="Liu Y."/>
            <person name="Xu W."/>
            <person name="Pan J."/>
            <person name="Luo Z.H."/>
            <person name="Li M."/>
        </authorList>
    </citation>
    <scope>NUCLEOTIDE SEQUENCE [LARGE SCALE GENOMIC DNA]</scope>
    <source>
        <strain evidence="2">HyVt-346</strain>
    </source>
</reference>
<sequence>MMTFFSSQVTLLKPFKIRQRQQIIALALSMLTPMQKIALRILKLLLLTPVFLSLAYIEGWFLLPVLLITGMAYPLLTTPVEIKFAKGHLQQAIAEFTQGE</sequence>
<feature type="transmembrane region" description="Helical" evidence="1">
    <location>
        <begin position="54"/>
        <end position="76"/>
    </location>
</feature>
<keyword evidence="1" id="KW-1133">Transmembrane helix</keyword>
<evidence type="ECO:0000256" key="1">
    <source>
        <dbReference type="SAM" id="Phobius"/>
    </source>
</evidence>
<protein>
    <submittedName>
        <fullName evidence="2">Uncharacterized protein</fullName>
    </submittedName>
</protein>
<dbReference type="Proteomes" id="UP000886188">
    <property type="component" value="Unassembled WGS sequence"/>
</dbReference>
<gene>
    <name evidence="2" type="ORF">ENH88_03060</name>
</gene>
<organism evidence="2">
    <name type="scientific">Pseudoalteromonas prydzensis</name>
    <dbReference type="NCBI Taxonomy" id="182141"/>
    <lineage>
        <taxon>Bacteria</taxon>
        <taxon>Pseudomonadati</taxon>
        <taxon>Pseudomonadota</taxon>
        <taxon>Gammaproteobacteria</taxon>
        <taxon>Alteromonadales</taxon>
        <taxon>Pseudoalteromonadaceae</taxon>
        <taxon>Pseudoalteromonas</taxon>
    </lineage>
</organism>
<dbReference type="AlphaFoldDB" id="A0A7V1GD95"/>
<proteinExistence type="predicted"/>
<keyword evidence="1" id="KW-0812">Transmembrane</keyword>
<accession>A0A7V1GD95</accession>
<name>A0A7V1GD95_9GAMM</name>
<keyword evidence="1" id="KW-0472">Membrane</keyword>
<evidence type="ECO:0000313" key="2">
    <source>
        <dbReference type="EMBL" id="HEA15428.1"/>
    </source>
</evidence>